<keyword evidence="3" id="KW-0479">Metal-binding</keyword>
<dbReference type="PANTHER" id="PTHR11056">
    <property type="entry name" value="HOMOGENTISATE 1,2-DIOXYGENASE"/>
    <property type="match status" value="1"/>
</dbReference>
<comment type="caution">
    <text evidence="8">The sequence shown here is derived from an EMBL/GenBank/DDBJ whole genome shotgun (WGS) entry which is preliminary data.</text>
</comment>
<dbReference type="Pfam" id="PF20510">
    <property type="entry name" value="HgmA_N"/>
    <property type="match status" value="1"/>
</dbReference>
<reference evidence="8 9" key="1">
    <citation type="journal article" date="2017" name="Appl. Environ. Microbiol.">
        <title>Parallel evolution of two clades of a major Atlantic endemic Vibrio parahaemolyticus pathogen lineage by independent acquisition of related pathogenicity islands.</title>
        <authorList>
            <person name="Xu F."/>
            <person name="Gonzalez-Escalona N."/>
            <person name="Drees K.P."/>
            <person name="Sebra R.P."/>
            <person name="Cooper V.S."/>
            <person name="Jones S.H."/>
            <person name="Whistler C.A."/>
        </authorList>
    </citation>
    <scope>NUCLEOTIDE SEQUENCE [LARGE SCALE GENOMIC DNA]</scope>
    <source>
        <strain evidence="8 9">MAVP-3</strain>
    </source>
</reference>
<dbReference type="GO" id="GO:0006559">
    <property type="term" value="P:L-phenylalanine catabolic process"/>
    <property type="evidence" value="ECO:0007669"/>
    <property type="project" value="InterPro"/>
</dbReference>
<keyword evidence="6" id="KW-0408">Iron</keyword>
<dbReference type="Gene3D" id="2.60.120.10">
    <property type="entry name" value="Jelly Rolls"/>
    <property type="match status" value="1"/>
</dbReference>
<dbReference type="GO" id="GO:0046872">
    <property type="term" value="F:metal ion binding"/>
    <property type="evidence" value="ECO:0007669"/>
    <property type="project" value="UniProtKB-KW"/>
</dbReference>
<dbReference type="AlphaFoldDB" id="A0A227HYC0"/>
<dbReference type="SUPFAM" id="SSF51182">
    <property type="entry name" value="RmlC-like cupins"/>
    <property type="match status" value="1"/>
</dbReference>
<feature type="non-terminal residue" evidence="8">
    <location>
        <position position="1"/>
    </location>
</feature>
<comment type="cofactor">
    <cofactor evidence="1">
        <name>Fe cation</name>
        <dbReference type="ChEBI" id="CHEBI:24875"/>
    </cofactor>
</comment>
<dbReference type="PANTHER" id="PTHR11056:SF0">
    <property type="entry name" value="HOMOGENTISATE 1,2-DIOXYGENASE"/>
    <property type="match status" value="1"/>
</dbReference>
<dbReference type="EMBL" id="NIXT01005443">
    <property type="protein sequence ID" value="OXE10384.1"/>
    <property type="molecule type" value="Genomic_DNA"/>
</dbReference>
<gene>
    <name evidence="8" type="ORF">CA163_38870</name>
</gene>
<dbReference type="InterPro" id="IPR014710">
    <property type="entry name" value="RmlC-like_jellyroll"/>
</dbReference>
<evidence type="ECO:0000313" key="9">
    <source>
        <dbReference type="Proteomes" id="UP000214596"/>
    </source>
</evidence>
<evidence type="ECO:0000259" key="7">
    <source>
        <dbReference type="Pfam" id="PF20510"/>
    </source>
</evidence>
<dbReference type="InterPro" id="IPR005708">
    <property type="entry name" value="Homogentis_dOase"/>
</dbReference>
<dbReference type="GO" id="GO:0006570">
    <property type="term" value="P:tyrosine metabolic process"/>
    <property type="evidence" value="ECO:0007669"/>
    <property type="project" value="InterPro"/>
</dbReference>
<evidence type="ECO:0000256" key="6">
    <source>
        <dbReference type="ARBA" id="ARBA00023004"/>
    </source>
</evidence>
<evidence type="ECO:0000256" key="3">
    <source>
        <dbReference type="ARBA" id="ARBA00022723"/>
    </source>
</evidence>
<dbReference type="InterPro" id="IPR011051">
    <property type="entry name" value="RmlC_Cupin_sf"/>
</dbReference>
<keyword evidence="4 8" id="KW-0223">Dioxygenase</keyword>
<feature type="domain" description="Homogentisate 1,2-dioxygenase N-terminal" evidence="7">
    <location>
        <begin position="4"/>
        <end position="75"/>
    </location>
</feature>
<evidence type="ECO:0000313" key="8">
    <source>
        <dbReference type="EMBL" id="OXE10384.1"/>
    </source>
</evidence>
<dbReference type="InterPro" id="IPR046452">
    <property type="entry name" value="HgmA_N"/>
</dbReference>
<evidence type="ECO:0000256" key="1">
    <source>
        <dbReference type="ARBA" id="ARBA00001962"/>
    </source>
</evidence>
<keyword evidence="5" id="KW-0560">Oxidoreductase</keyword>
<evidence type="ECO:0000256" key="4">
    <source>
        <dbReference type="ARBA" id="ARBA00022964"/>
    </source>
</evidence>
<sequence length="77" mass="8693">DFLVRNADGDELLFIHQGTADLYCDYGHLKVSEGDYVMIPRSTSWRLEPSEPMFILMIENTDAAYSLPEKGMVGNHA</sequence>
<accession>A0A227HYC0</accession>
<proteinExistence type="inferred from homology"/>
<evidence type="ECO:0000256" key="5">
    <source>
        <dbReference type="ARBA" id="ARBA00023002"/>
    </source>
</evidence>
<comment type="similarity">
    <text evidence="2">Belongs to the homogentisate dioxygenase family.</text>
</comment>
<feature type="non-terminal residue" evidence="8">
    <location>
        <position position="77"/>
    </location>
</feature>
<dbReference type="GO" id="GO:0005737">
    <property type="term" value="C:cytoplasm"/>
    <property type="evidence" value="ECO:0007669"/>
    <property type="project" value="TreeGrafter"/>
</dbReference>
<evidence type="ECO:0000256" key="2">
    <source>
        <dbReference type="ARBA" id="ARBA00007757"/>
    </source>
</evidence>
<name>A0A227HYC0_VIBPH</name>
<organism evidence="8 9">
    <name type="scientific">Vibrio parahaemolyticus</name>
    <dbReference type="NCBI Taxonomy" id="670"/>
    <lineage>
        <taxon>Bacteria</taxon>
        <taxon>Pseudomonadati</taxon>
        <taxon>Pseudomonadota</taxon>
        <taxon>Gammaproteobacteria</taxon>
        <taxon>Vibrionales</taxon>
        <taxon>Vibrionaceae</taxon>
        <taxon>Vibrio</taxon>
    </lineage>
</organism>
<protein>
    <submittedName>
        <fullName evidence="8">Homogentisate 1,2-dioxygenase</fullName>
    </submittedName>
</protein>
<dbReference type="Proteomes" id="UP000214596">
    <property type="component" value="Unassembled WGS sequence"/>
</dbReference>
<dbReference type="GO" id="GO:0004411">
    <property type="term" value="F:homogentisate 1,2-dioxygenase activity"/>
    <property type="evidence" value="ECO:0007669"/>
    <property type="project" value="InterPro"/>
</dbReference>